<accession>A0A1M6BUN0</accession>
<dbReference type="Pfam" id="PF16264">
    <property type="entry name" value="SatD"/>
    <property type="match status" value="1"/>
</dbReference>
<gene>
    <name evidence="1" type="ORF">SAMN05444401_0903</name>
</gene>
<dbReference type="OrthoDB" id="3197351at2"/>
<evidence type="ECO:0000313" key="2">
    <source>
        <dbReference type="Proteomes" id="UP000184080"/>
    </source>
</evidence>
<dbReference type="Proteomes" id="UP000184080">
    <property type="component" value="Unassembled WGS sequence"/>
</dbReference>
<dbReference type="STRING" id="1121298.SAMN05444401_0903"/>
<dbReference type="EMBL" id="FQZO01000001">
    <property type="protein sequence ID" value="SHI52502.1"/>
    <property type="molecule type" value="Genomic_DNA"/>
</dbReference>
<dbReference type="AlphaFoldDB" id="A0A1M6BUN0"/>
<protein>
    <submittedName>
        <fullName evidence="1">SatD family (SatD)</fullName>
    </submittedName>
</protein>
<evidence type="ECO:0000313" key="1">
    <source>
        <dbReference type="EMBL" id="SHI52502.1"/>
    </source>
</evidence>
<dbReference type="InterPro" id="IPR032580">
    <property type="entry name" value="SatD"/>
</dbReference>
<reference evidence="1 2" key="1">
    <citation type="submission" date="2016-11" db="EMBL/GenBank/DDBJ databases">
        <authorList>
            <person name="Jaros S."/>
            <person name="Januszkiewicz K."/>
            <person name="Wedrychowicz H."/>
        </authorList>
    </citation>
    <scope>NUCLEOTIDE SEQUENCE [LARGE SCALE GENOMIC DNA]</scope>
    <source>
        <strain evidence="1 2">DSM 21864</strain>
    </source>
</reference>
<organism evidence="1 2">
    <name type="scientific">Clostridium amylolyticum</name>
    <dbReference type="NCBI Taxonomy" id="1121298"/>
    <lineage>
        <taxon>Bacteria</taxon>
        <taxon>Bacillati</taxon>
        <taxon>Bacillota</taxon>
        <taxon>Clostridia</taxon>
        <taxon>Eubacteriales</taxon>
        <taxon>Clostridiaceae</taxon>
        <taxon>Clostridium</taxon>
    </lineage>
</organism>
<proteinExistence type="predicted"/>
<sequence>MFFFFFYDKYVAIIGDIVDSKKLTDRNVVQQKLKKVLEDINNKYSEDIASKFTITLGDEFQGLLKNRNSIMKIVFEIEMAMTPIQIRFGIGIGDISTDINFNNSSEIDGPAYHRARKMIKEIKEKKSQYAESYSNVLICSEEDNLEIDELLNSILSVCTALKSKWTERQKEIIYAYITNDKNQYKAAHILNIGQPSVNKALRSAQFYTYKHAMDTVNAFLSKERGGVND</sequence>
<name>A0A1M6BUN0_9CLOT</name>
<keyword evidence="2" id="KW-1185">Reference proteome</keyword>